<dbReference type="InterPro" id="IPR051448">
    <property type="entry name" value="CdaR-like_regulators"/>
</dbReference>
<feature type="domain" description="CdaR GGDEF-like" evidence="3">
    <location>
        <begin position="283"/>
        <end position="392"/>
    </location>
</feature>
<dbReference type="PANTHER" id="PTHR33744">
    <property type="entry name" value="CARBOHYDRATE DIACID REGULATOR"/>
    <property type="match status" value="1"/>
</dbReference>
<dbReference type="EMBL" id="ADLK01000009">
    <property type="protein sequence ID" value="KMW22501.1"/>
    <property type="molecule type" value="Genomic_DNA"/>
</dbReference>
<dbReference type="Pfam" id="PF17853">
    <property type="entry name" value="GGDEF_2"/>
    <property type="match status" value="1"/>
</dbReference>
<dbReference type="Pfam" id="PF13556">
    <property type="entry name" value="HTH_30"/>
    <property type="match status" value="1"/>
</dbReference>
<dbReference type="AlphaFoldDB" id="A0A0J9CDI3"/>
<feature type="domain" description="PucR C-terminal helix-turn-helix" evidence="2">
    <location>
        <begin position="452"/>
        <end position="508"/>
    </location>
</feature>
<dbReference type="OrthoDB" id="212459at2"/>
<evidence type="ECO:0000256" key="1">
    <source>
        <dbReference type="ARBA" id="ARBA00006754"/>
    </source>
</evidence>
<dbReference type="Proteomes" id="UP000037392">
    <property type="component" value="Unassembled WGS sequence"/>
</dbReference>
<evidence type="ECO:0000259" key="3">
    <source>
        <dbReference type="Pfam" id="PF17853"/>
    </source>
</evidence>
<comment type="similarity">
    <text evidence="1">Belongs to the CdaR family.</text>
</comment>
<proteinExistence type="inferred from homology"/>
<gene>
    <name evidence="4" type="ORF">HMPREF9470_01380</name>
</gene>
<dbReference type="InterPro" id="IPR041522">
    <property type="entry name" value="CdaR_GGDEF"/>
</dbReference>
<evidence type="ECO:0008006" key="6">
    <source>
        <dbReference type="Google" id="ProtNLM"/>
    </source>
</evidence>
<sequence>MEYQILLDKLEKKHYYPQIFGNRQSNCDMLNIRILTPEQNRFEETVLYLTSTALLPHRDTVSTFTLFCYGDEIDFSPYDESAFTIVYFGPEISQAQLFNVTLENLTELQQITTGMHILTNALFSGNGLQHLIDTASQLFHNPIYVVDLQNKYLAMSAGIIPDNDFFREESASGYISEKGIRSIRFNRLDEKVRSSDTAYYFINELVKKGMLVDAVHIQEVEVGHVMMLESEHPFREYDADFFHRFCKLVSMELQKDSAYSRNRGVMYSYFLADLLKNPRQNVSDIKDRLKVLGYSLKETFYIVVIPPVSHSFSDLKLEVILEYLKKIFGGSIYSIYEDSIVFLISRAMDQNLSEYEISQLSEYLSANRLKAGISNFYQNLEDTPRFYRQAIDSVHLGLKLKDPAPIYYYSDYYLFQMLELYEKEDSEIRFLIHPGLMKLYYYDREKNTDFMVTLREYLTRPGQPAKIAENLHIHKNTLLYRMGKIKEITDCDFIEGEDFMNFNLSVRIMRYLGMIE</sequence>
<dbReference type="GeneID" id="93165757"/>
<reference evidence="4 5" key="1">
    <citation type="submission" date="2011-04" db="EMBL/GenBank/DDBJ databases">
        <title>The Genome Sequence of Clostridium citroniae WAL-19142.</title>
        <authorList>
            <consortium name="The Broad Institute Genome Sequencing Platform"/>
            <person name="Earl A."/>
            <person name="Ward D."/>
            <person name="Feldgarden M."/>
            <person name="Gevers D."/>
            <person name="Warren Y.A."/>
            <person name="Tyrrell K.L."/>
            <person name="Citron D.M."/>
            <person name="Goldstein E.J."/>
            <person name="Daigneault M."/>
            <person name="Allen-Vercoe E."/>
            <person name="Young S.K."/>
            <person name="Zeng Q."/>
            <person name="Gargeya S."/>
            <person name="Fitzgerald M."/>
            <person name="Haas B."/>
            <person name="Abouelleil A."/>
            <person name="Alvarado L."/>
            <person name="Arachchi H.M."/>
            <person name="Berlin A."/>
            <person name="Brown A."/>
            <person name="Chapman S.B."/>
            <person name="Chen Z."/>
            <person name="Dunbar C."/>
            <person name="Freedman E."/>
            <person name="Gearin G."/>
            <person name="Gellesch M."/>
            <person name="Goldberg J."/>
            <person name="Griggs A."/>
            <person name="Gujja S."/>
            <person name="Heilman E.R."/>
            <person name="Heiman D."/>
            <person name="Howarth C."/>
            <person name="Larson L."/>
            <person name="Lui A."/>
            <person name="MacDonald P.J."/>
            <person name="Mehta T."/>
            <person name="Montmayeur A."/>
            <person name="Murphy C."/>
            <person name="Neiman D."/>
            <person name="Pearson M."/>
            <person name="Priest M."/>
            <person name="Roberts A."/>
            <person name="Saif S."/>
            <person name="Shea T."/>
            <person name="Shenoy N."/>
            <person name="Sisk P."/>
            <person name="Stolte C."/>
            <person name="Sykes S."/>
            <person name="White J."/>
            <person name="Yandava C."/>
            <person name="Wortman J."/>
            <person name="Nusbaum C."/>
            <person name="Birren B."/>
        </authorList>
    </citation>
    <scope>NUCLEOTIDE SEQUENCE [LARGE SCALE GENOMIC DNA]</scope>
    <source>
        <strain evidence="4 5">WAL-19142</strain>
    </source>
</reference>
<dbReference type="PATRIC" id="fig|742734.4.peg.1478"/>
<dbReference type="PANTHER" id="PTHR33744:SF1">
    <property type="entry name" value="DNA-BINDING TRANSCRIPTIONAL ACTIVATOR ADER"/>
    <property type="match status" value="1"/>
</dbReference>
<evidence type="ECO:0000313" key="5">
    <source>
        <dbReference type="Proteomes" id="UP000037392"/>
    </source>
</evidence>
<dbReference type="Gene3D" id="1.10.10.2840">
    <property type="entry name" value="PucR C-terminal helix-turn-helix domain"/>
    <property type="match status" value="1"/>
</dbReference>
<evidence type="ECO:0000313" key="4">
    <source>
        <dbReference type="EMBL" id="KMW22501.1"/>
    </source>
</evidence>
<accession>A0A0J9CDI3</accession>
<organism evidence="4 5">
    <name type="scientific">[Clostridium] citroniae WAL-19142</name>
    <dbReference type="NCBI Taxonomy" id="742734"/>
    <lineage>
        <taxon>Bacteria</taxon>
        <taxon>Bacillati</taxon>
        <taxon>Bacillota</taxon>
        <taxon>Clostridia</taxon>
        <taxon>Lachnospirales</taxon>
        <taxon>Lachnospiraceae</taxon>
        <taxon>Enterocloster</taxon>
    </lineage>
</organism>
<dbReference type="InterPro" id="IPR042070">
    <property type="entry name" value="PucR_C-HTH_sf"/>
</dbReference>
<evidence type="ECO:0000259" key="2">
    <source>
        <dbReference type="Pfam" id="PF13556"/>
    </source>
</evidence>
<dbReference type="RefSeq" id="WP_048929488.1">
    <property type="nucleotide sequence ID" value="NZ_KQ235876.1"/>
</dbReference>
<name>A0A0J9CDI3_9FIRM</name>
<protein>
    <recommendedName>
        <fullName evidence="6">PucR C-terminal helix-turn-helix domain-containing protein</fullName>
    </recommendedName>
</protein>
<dbReference type="InterPro" id="IPR025736">
    <property type="entry name" value="PucR_C-HTH_dom"/>
</dbReference>
<comment type="caution">
    <text evidence="4">The sequence shown here is derived from an EMBL/GenBank/DDBJ whole genome shotgun (WGS) entry which is preliminary data.</text>
</comment>